<dbReference type="Proteomes" id="UP001148737">
    <property type="component" value="Unassembled WGS sequence"/>
</dbReference>
<proteinExistence type="predicted"/>
<name>A0ACC1R5W8_9HYPO</name>
<evidence type="ECO:0000313" key="1">
    <source>
        <dbReference type="EMBL" id="KAJ3499036.1"/>
    </source>
</evidence>
<gene>
    <name evidence="1" type="ORF">NLG97_g651</name>
</gene>
<dbReference type="EMBL" id="JANAKD010000024">
    <property type="protein sequence ID" value="KAJ3499036.1"/>
    <property type="molecule type" value="Genomic_DNA"/>
</dbReference>
<comment type="caution">
    <text evidence="1">The sequence shown here is derived from an EMBL/GenBank/DDBJ whole genome shotgun (WGS) entry which is preliminary data.</text>
</comment>
<reference evidence="1" key="1">
    <citation type="submission" date="2022-07" db="EMBL/GenBank/DDBJ databases">
        <title>Genome Sequence of Lecanicillium saksenae.</title>
        <authorList>
            <person name="Buettner E."/>
        </authorList>
    </citation>
    <scope>NUCLEOTIDE SEQUENCE</scope>
    <source>
        <strain evidence="1">VT-O1</strain>
    </source>
</reference>
<accession>A0ACC1R5W8</accession>
<evidence type="ECO:0000313" key="2">
    <source>
        <dbReference type="Proteomes" id="UP001148737"/>
    </source>
</evidence>
<protein>
    <submittedName>
        <fullName evidence="1">Uncharacterized protein</fullName>
    </submittedName>
</protein>
<keyword evidence="2" id="KW-1185">Reference proteome</keyword>
<sequence>MLYEHSGYHVNSPASFVVPCGRVPFGTGRNGPAEWIRTAYHDMANADVVAGTGGIDASIGFELDRDENPGKGFNETLFNLRDFMTARTSMSDLIAMGALFAAGGCSGGKVLLPFRGGRIDAAGAGPKGVPRPEETLESHEAAFARQGFNQEEMIGLVACGHTLGGVHGVDFPQIVAVVNDTTTDDNTQTFDPTNDGESAFDNEVASDFVSNIGNNPLAFGHNVTTNSDGRIFNSDGGKLIRAMAQSNDFFLSKCQTLLEKMINTVPKGVTLGEPIEIIPVKPSSLYATVGDSLGKMTVSGLVRLVSRENSWDADPGRQVKIHIRPRSGTPCSSTTPCTVVEATEFSWSRSLYHEGGFPYFKKYQFTQEIPTAQGIAAFDVEVLDTASNGSVSSTLHTNGGKGFPFDDTILTQPKMTCNGQKSSGIFNLTIAVRNDAGFREVKANFQLPQPLDALVPKISTESTDLKKIDQPNHTGYTLFHTQYRLPVGTYTLTYDLVASNATKTVRRLFNEVSEIKSCPGSD</sequence>
<organism evidence="1 2">
    <name type="scientific">Lecanicillium saksenae</name>
    <dbReference type="NCBI Taxonomy" id="468837"/>
    <lineage>
        <taxon>Eukaryota</taxon>
        <taxon>Fungi</taxon>
        <taxon>Dikarya</taxon>
        <taxon>Ascomycota</taxon>
        <taxon>Pezizomycotina</taxon>
        <taxon>Sordariomycetes</taxon>
        <taxon>Hypocreomycetidae</taxon>
        <taxon>Hypocreales</taxon>
        <taxon>Cordycipitaceae</taxon>
        <taxon>Lecanicillium</taxon>
    </lineage>
</organism>